<keyword evidence="10" id="KW-0573">Peptidoglycan synthesis</keyword>
<evidence type="ECO:0000256" key="3">
    <source>
        <dbReference type="ARBA" id="ARBA00012211"/>
    </source>
</evidence>
<proteinExistence type="predicted"/>
<feature type="domain" description="Mur ligase C-terminal" evidence="17">
    <location>
        <begin position="308"/>
        <end position="435"/>
    </location>
</feature>
<dbReference type="SUPFAM" id="SSF53244">
    <property type="entry name" value="MurD-like peptide ligases, peptide-binding domain"/>
    <property type="match status" value="1"/>
</dbReference>
<comment type="catalytic activity">
    <reaction evidence="13">
        <text>UDP-N-acetyl-alpha-D-muramate + L-alanine + ATP = UDP-N-acetyl-alpha-D-muramoyl-L-alanine + ADP + phosphate + H(+)</text>
        <dbReference type="Rhea" id="RHEA:23372"/>
        <dbReference type="ChEBI" id="CHEBI:15378"/>
        <dbReference type="ChEBI" id="CHEBI:30616"/>
        <dbReference type="ChEBI" id="CHEBI:43474"/>
        <dbReference type="ChEBI" id="CHEBI:57972"/>
        <dbReference type="ChEBI" id="CHEBI:70757"/>
        <dbReference type="ChEBI" id="CHEBI:83898"/>
        <dbReference type="ChEBI" id="CHEBI:456216"/>
        <dbReference type="EC" id="6.3.2.8"/>
    </reaction>
</comment>
<dbReference type="Pfam" id="PF02875">
    <property type="entry name" value="Mur_ligase_C"/>
    <property type="match status" value="1"/>
</dbReference>
<evidence type="ECO:0000313" key="20">
    <source>
        <dbReference type="Proteomes" id="UP000034316"/>
    </source>
</evidence>
<keyword evidence="8" id="KW-0067">ATP-binding</keyword>
<dbReference type="GO" id="GO:0005737">
    <property type="term" value="C:cytoplasm"/>
    <property type="evidence" value="ECO:0007669"/>
    <property type="project" value="UniProtKB-SubCell"/>
</dbReference>
<dbReference type="STRING" id="1618333.UR93_C0006G0024"/>
<dbReference type="GO" id="GO:0009252">
    <property type="term" value="P:peptidoglycan biosynthetic process"/>
    <property type="evidence" value="ECO:0007669"/>
    <property type="project" value="UniProtKB-UniRule"/>
</dbReference>
<evidence type="ECO:0000256" key="4">
    <source>
        <dbReference type="ARBA" id="ARBA00022490"/>
    </source>
</evidence>
<keyword evidence="15" id="KW-1133">Transmembrane helix</keyword>
<keyword evidence="15" id="KW-0812">Transmembrane</keyword>
<keyword evidence="11" id="KW-0131">Cell cycle</keyword>
<dbReference type="PANTHER" id="PTHR43445">
    <property type="entry name" value="UDP-N-ACETYLMURAMATE--L-ALANINE LIGASE-RELATED"/>
    <property type="match status" value="1"/>
</dbReference>
<keyword evidence="15" id="KW-0472">Membrane</keyword>
<evidence type="ECO:0000256" key="10">
    <source>
        <dbReference type="ARBA" id="ARBA00022984"/>
    </source>
</evidence>
<dbReference type="GO" id="GO:0051301">
    <property type="term" value="P:cell division"/>
    <property type="evidence" value="ECO:0007669"/>
    <property type="project" value="UniProtKB-KW"/>
</dbReference>
<dbReference type="NCBIfam" id="TIGR01082">
    <property type="entry name" value="murC"/>
    <property type="match status" value="1"/>
</dbReference>
<dbReference type="Pfam" id="PF01225">
    <property type="entry name" value="Mur_ligase"/>
    <property type="match status" value="1"/>
</dbReference>
<dbReference type="Proteomes" id="UP000034316">
    <property type="component" value="Unassembled WGS sequence"/>
</dbReference>
<evidence type="ECO:0000259" key="16">
    <source>
        <dbReference type="Pfam" id="PF01225"/>
    </source>
</evidence>
<organism evidence="19 20">
    <name type="scientific">Berkelbacteria bacterium GW2011_GWA2_35_9</name>
    <dbReference type="NCBI Taxonomy" id="1618333"/>
    <lineage>
        <taxon>Bacteria</taxon>
        <taxon>Candidatus Berkelbacteria</taxon>
    </lineage>
</organism>
<accession>A0A0G0DJA3</accession>
<dbReference type="GO" id="GO:0071555">
    <property type="term" value="P:cell wall organization"/>
    <property type="evidence" value="ECO:0007669"/>
    <property type="project" value="UniProtKB-KW"/>
</dbReference>
<dbReference type="GO" id="GO:0005524">
    <property type="term" value="F:ATP binding"/>
    <property type="evidence" value="ECO:0007669"/>
    <property type="project" value="UniProtKB-KW"/>
</dbReference>
<keyword evidence="9" id="KW-0133">Cell shape</keyword>
<evidence type="ECO:0000256" key="11">
    <source>
        <dbReference type="ARBA" id="ARBA00023306"/>
    </source>
</evidence>
<dbReference type="SUPFAM" id="SSF53623">
    <property type="entry name" value="MurD-like peptide ligases, catalytic domain"/>
    <property type="match status" value="1"/>
</dbReference>
<evidence type="ECO:0000256" key="8">
    <source>
        <dbReference type="ARBA" id="ARBA00022840"/>
    </source>
</evidence>
<reference evidence="19 20" key="1">
    <citation type="journal article" date="2015" name="Nature">
        <title>rRNA introns, odd ribosomes, and small enigmatic genomes across a large radiation of phyla.</title>
        <authorList>
            <person name="Brown C.T."/>
            <person name="Hug L.A."/>
            <person name="Thomas B.C."/>
            <person name="Sharon I."/>
            <person name="Castelle C.J."/>
            <person name="Singh A."/>
            <person name="Wilkins M.J."/>
            <person name="Williams K.H."/>
            <person name="Banfield J.F."/>
        </authorList>
    </citation>
    <scope>NUCLEOTIDE SEQUENCE [LARGE SCALE GENOMIC DNA]</scope>
</reference>
<dbReference type="EMBL" id="LBRB01000006">
    <property type="protein sequence ID" value="KKP88891.1"/>
    <property type="molecule type" value="Genomic_DNA"/>
</dbReference>
<dbReference type="Gene3D" id="3.40.1190.10">
    <property type="entry name" value="Mur-like, catalytic domain"/>
    <property type="match status" value="1"/>
</dbReference>
<dbReference type="UniPathway" id="UPA00219"/>
<evidence type="ECO:0000256" key="12">
    <source>
        <dbReference type="ARBA" id="ARBA00023316"/>
    </source>
</evidence>
<dbReference type="InterPro" id="IPR005758">
    <property type="entry name" value="UDP-N-AcMur_Ala_ligase_MurC"/>
</dbReference>
<evidence type="ECO:0000256" key="5">
    <source>
        <dbReference type="ARBA" id="ARBA00022598"/>
    </source>
</evidence>
<sequence length="451" mass="51383">MLKNKDNKLSKFKNIYLVGIKGVGVSGLAIILKEMGKNVSGSDLEDEFVTDKELKELDIKIDVGFEKNKIISDINLVIYSTAHQGQNNPQVIQAQKMKITTWSYGEALGEISKLKKTIAIAGSHGKTTTTAMLAKILCDAGEKPSWLIGCGALKDFNFHAHWDKGEYFVVEADEYPDDLIVGKPKFLYLDAKAVAIINIDYDHPDYFKNEKIYFNAFKKLVKHMDSGSILVLGQNNKYFHKLFHSAKSQKLIVKAVKNDKVWHNLHLEKIFGKHNYFNATIASQIAHEIGIKSRVITKALKNFQGAQRRLEIKKITDKYIWIDDYAHHPNEIKASIEAVKNQYPEYRLVTLFQSHTYSRSQQFEKEFASAICNSDEILVTPIFASAREKKSNYTDEIFFSKIKQKNSTSKFIGDIKTFKQEIEKIIAENKKIILLTVGAGDIYKWGEEIKL</sequence>
<evidence type="ECO:0000256" key="1">
    <source>
        <dbReference type="ARBA" id="ARBA00004496"/>
    </source>
</evidence>
<feature type="domain" description="Mur ligase N-terminal catalytic" evidence="16">
    <location>
        <begin position="15"/>
        <end position="114"/>
    </location>
</feature>
<dbReference type="InterPro" id="IPR036565">
    <property type="entry name" value="Mur-like_cat_sf"/>
</dbReference>
<evidence type="ECO:0000256" key="13">
    <source>
        <dbReference type="ARBA" id="ARBA00047833"/>
    </source>
</evidence>
<dbReference type="Gene3D" id="3.40.50.720">
    <property type="entry name" value="NAD(P)-binding Rossmann-like Domain"/>
    <property type="match status" value="1"/>
</dbReference>
<dbReference type="PANTHER" id="PTHR43445:SF3">
    <property type="entry name" value="UDP-N-ACETYLMURAMATE--L-ALANINE LIGASE"/>
    <property type="match status" value="1"/>
</dbReference>
<evidence type="ECO:0000256" key="2">
    <source>
        <dbReference type="ARBA" id="ARBA00004752"/>
    </source>
</evidence>
<keyword evidence="7" id="KW-0547">Nucleotide-binding</keyword>
<comment type="caution">
    <text evidence="19">The sequence shown here is derived from an EMBL/GenBank/DDBJ whole genome shotgun (WGS) entry which is preliminary data.</text>
</comment>
<dbReference type="SUPFAM" id="SSF51984">
    <property type="entry name" value="MurCD N-terminal domain"/>
    <property type="match status" value="1"/>
</dbReference>
<gene>
    <name evidence="19" type="ORF">UR93_C0006G0024</name>
</gene>
<dbReference type="InterPro" id="IPR036615">
    <property type="entry name" value="Mur_ligase_C_dom_sf"/>
</dbReference>
<evidence type="ECO:0000256" key="14">
    <source>
        <dbReference type="NCBIfam" id="TIGR01082"/>
    </source>
</evidence>
<dbReference type="AlphaFoldDB" id="A0A0G0DJA3"/>
<protein>
    <recommendedName>
        <fullName evidence="3 14">UDP-N-acetylmuramate--L-alanine ligase</fullName>
        <ecNumber evidence="3 14">6.3.2.8</ecNumber>
    </recommendedName>
</protein>
<name>A0A0G0DJA3_9BACT</name>
<dbReference type="InterPro" id="IPR004101">
    <property type="entry name" value="Mur_ligase_C"/>
</dbReference>
<evidence type="ECO:0000256" key="9">
    <source>
        <dbReference type="ARBA" id="ARBA00022960"/>
    </source>
</evidence>
<dbReference type="GO" id="GO:0008360">
    <property type="term" value="P:regulation of cell shape"/>
    <property type="evidence" value="ECO:0007669"/>
    <property type="project" value="UniProtKB-KW"/>
</dbReference>
<feature type="transmembrane region" description="Helical" evidence="15">
    <location>
        <begin position="12"/>
        <end position="32"/>
    </location>
</feature>
<keyword evidence="12" id="KW-0961">Cell wall biogenesis/degradation</keyword>
<dbReference type="InterPro" id="IPR000713">
    <property type="entry name" value="Mur_ligase_N"/>
</dbReference>
<dbReference type="InterPro" id="IPR050061">
    <property type="entry name" value="MurCDEF_pg_biosynth"/>
</dbReference>
<keyword evidence="6" id="KW-0132">Cell division</keyword>
<dbReference type="GO" id="GO:0008763">
    <property type="term" value="F:UDP-N-acetylmuramate-L-alanine ligase activity"/>
    <property type="evidence" value="ECO:0007669"/>
    <property type="project" value="UniProtKB-UniRule"/>
</dbReference>
<feature type="domain" description="Mur ligase central" evidence="18">
    <location>
        <begin position="120"/>
        <end position="296"/>
    </location>
</feature>
<evidence type="ECO:0000256" key="6">
    <source>
        <dbReference type="ARBA" id="ARBA00022618"/>
    </source>
</evidence>
<comment type="pathway">
    <text evidence="2">Cell wall biogenesis; peptidoglycan biosynthesis.</text>
</comment>
<keyword evidence="5 19" id="KW-0436">Ligase</keyword>
<keyword evidence="4" id="KW-0963">Cytoplasm</keyword>
<dbReference type="Gene3D" id="3.90.190.20">
    <property type="entry name" value="Mur ligase, C-terminal domain"/>
    <property type="match status" value="1"/>
</dbReference>
<dbReference type="InterPro" id="IPR013221">
    <property type="entry name" value="Mur_ligase_cen"/>
</dbReference>
<evidence type="ECO:0000313" key="19">
    <source>
        <dbReference type="EMBL" id="KKP88891.1"/>
    </source>
</evidence>
<evidence type="ECO:0000259" key="17">
    <source>
        <dbReference type="Pfam" id="PF02875"/>
    </source>
</evidence>
<comment type="subcellular location">
    <subcellularLocation>
        <location evidence="1">Cytoplasm</location>
    </subcellularLocation>
</comment>
<evidence type="ECO:0000256" key="15">
    <source>
        <dbReference type="SAM" id="Phobius"/>
    </source>
</evidence>
<dbReference type="PATRIC" id="fig|1618333.3.peg.260"/>
<dbReference type="Pfam" id="PF08245">
    <property type="entry name" value="Mur_ligase_M"/>
    <property type="match status" value="1"/>
</dbReference>
<dbReference type="EC" id="6.3.2.8" evidence="3 14"/>
<evidence type="ECO:0000256" key="7">
    <source>
        <dbReference type="ARBA" id="ARBA00022741"/>
    </source>
</evidence>
<evidence type="ECO:0000259" key="18">
    <source>
        <dbReference type="Pfam" id="PF08245"/>
    </source>
</evidence>